<evidence type="ECO:0000259" key="3">
    <source>
        <dbReference type="SMART" id="SM00860"/>
    </source>
</evidence>
<evidence type="ECO:0000313" key="5">
    <source>
        <dbReference type="Proteomes" id="UP001446871"/>
    </source>
</evidence>
<name>A0ABR1TJN7_9PEZI</name>
<dbReference type="Pfam" id="PF09346">
    <property type="entry name" value="SMI1_KNR4"/>
    <property type="match status" value="1"/>
</dbReference>
<dbReference type="PANTHER" id="PTHR47432:SF1">
    <property type="entry name" value="CELL WALL ASSEMBLY REGULATOR SMI1"/>
    <property type="match status" value="1"/>
</dbReference>
<dbReference type="PANTHER" id="PTHR47432">
    <property type="entry name" value="CELL WALL ASSEMBLY REGULATOR SMI1"/>
    <property type="match status" value="1"/>
</dbReference>
<feature type="compositionally biased region" description="Polar residues" evidence="2">
    <location>
        <begin position="461"/>
        <end position="473"/>
    </location>
</feature>
<dbReference type="InterPro" id="IPR018958">
    <property type="entry name" value="Knr4/Smi1-like_dom"/>
</dbReference>
<dbReference type="SMART" id="SM00860">
    <property type="entry name" value="SMI1_KNR4"/>
    <property type="match status" value="1"/>
</dbReference>
<gene>
    <name evidence="4" type="ORF">PG996_014925</name>
</gene>
<feature type="region of interest" description="Disordered" evidence="2">
    <location>
        <begin position="239"/>
        <end position="264"/>
    </location>
</feature>
<feature type="compositionally biased region" description="Low complexity" evidence="2">
    <location>
        <begin position="243"/>
        <end position="262"/>
    </location>
</feature>
<feature type="domain" description="Knr4/Smi1-like" evidence="3">
    <location>
        <begin position="160"/>
        <end position="339"/>
    </location>
</feature>
<dbReference type="Proteomes" id="UP001446871">
    <property type="component" value="Unassembled WGS sequence"/>
</dbReference>
<feature type="region of interest" description="Disordered" evidence="2">
    <location>
        <begin position="386"/>
        <end position="534"/>
    </location>
</feature>
<dbReference type="SUPFAM" id="SSF160631">
    <property type="entry name" value="SMI1/KNR4-like"/>
    <property type="match status" value="1"/>
</dbReference>
<feature type="compositionally biased region" description="Low complexity" evidence="2">
    <location>
        <begin position="397"/>
        <end position="417"/>
    </location>
</feature>
<protein>
    <recommendedName>
        <fullName evidence="3">Knr4/Smi1-like domain-containing protein</fullName>
    </recommendedName>
</protein>
<feature type="compositionally biased region" description="Basic and acidic residues" evidence="2">
    <location>
        <begin position="519"/>
        <end position="534"/>
    </location>
</feature>
<evidence type="ECO:0000313" key="4">
    <source>
        <dbReference type="EMBL" id="KAK8046861.1"/>
    </source>
</evidence>
<comment type="caution">
    <text evidence="4">The sequence shown here is derived from an EMBL/GenBank/DDBJ whole genome shotgun (WGS) entry which is preliminary data.</text>
</comment>
<feature type="compositionally biased region" description="Low complexity" evidence="2">
    <location>
        <begin position="424"/>
        <end position="441"/>
    </location>
</feature>
<feature type="region of interest" description="Disordered" evidence="2">
    <location>
        <begin position="75"/>
        <end position="95"/>
    </location>
</feature>
<evidence type="ECO:0000256" key="1">
    <source>
        <dbReference type="ARBA" id="ARBA00005303"/>
    </source>
</evidence>
<sequence length="534" mass="58325">MTDHQNRIGGTFRSFWHTMTSNDRHSSYDSPYRSGRHVPLNRQSTLTSVATAANESRADIATSYIDETGRLAGQDNSYLGAAPSPVSPGPSGPYSPGLRSFSAKNTRDDGFETVSSPGEIPMQSFADGMPPAPPVTHTWRRIDSWAEENYPELWDQLCEGCTNNDINELEHQLDCSLPQDIRDSLSVHDGQERGGMPTGIIFGSMLLDCEEIVQEWDQWRKVNHEFLLETNVVKPAMPSKAFGGSSNQASSSRSSPSGSQTSNWKQDLLAKQDSVPAGAVQRAYAHQAWIPLVRDWGGNNLAVDLAPGPTGTWGQIILFGRDYDIKYVVARSWGHFMAMVADDLNSGKWFVDEETSELKLREFKATRVEPAYFDILRWRMDQKHGRTAKAAAKRRSMAPGGMPSPGASPYASPADAPNGESRGRSLQRLSSPSPLTSPMRPGYGASSPLAQVTEEGGASALSENKLVTNNLTPTKLVEVETPRPGDESKKLELPNVSESPKDKENSSPKAETLAVNGKASEDKDLAEGMKTIEI</sequence>
<accession>A0ABR1TJN7</accession>
<dbReference type="PIRSF" id="PIRSF017023">
    <property type="entry name" value="KNR4"/>
    <property type="match status" value="1"/>
</dbReference>
<dbReference type="Gene3D" id="3.40.1580.10">
    <property type="entry name" value="SMI1/KNR4-like"/>
    <property type="match status" value="1"/>
</dbReference>
<keyword evidence="5" id="KW-1185">Reference proteome</keyword>
<dbReference type="InterPro" id="IPR037883">
    <property type="entry name" value="Knr4/Smi1-like_sf"/>
</dbReference>
<dbReference type="InterPro" id="IPR051873">
    <property type="entry name" value="KNR4/SMI1_regulator"/>
</dbReference>
<proteinExistence type="inferred from homology"/>
<comment type="similarity">
    <text evidence="1">Belongs to the KNR4/SMI1 family.</text>
</comment>
<organism evidence="4 5">
    <name type="scientific">Apiospora saccharicola</name>
    <dbReference type="NCBI Taxonomy" id="335842"/>
    <lineage>
        <taxon>Eukaryota</taxon>
        <taxon>Fungi</taxon>
        <taxon>Dikarya</taxon>
        <taxon>Ascomycota</taxon>
        <taxon>Pezizomycotina</taxon>
        <taxon>Sordariomycetes</taxon>
        <taxon>Xylariomycetidae</taxon>
        <taxon>Amphisphaeriales</taxon>
        <taxon>Apiosporaceae</taxon>
        <taxon>Apiospora</taxon>
    </lineage>
</organism>
<evidence type="ECO:0000256" key="2">
    <source>
        <dbReference type="SAM" id="MobiDB-lite"/>
    </source>
</evidence>
<feature type="compositionally biased region" description="Basic and acidic residues" evidence="2">
    <location>
        <begin position="477"/>
        <end position="492"/>
    </location>
</feature>
<dbReference type="InterPro" id="IPR009203">
    <property type="entry name" value="Knr4/Smi1"/>
</dbReference>
<reference evidence="4 5" key="1">
    <citation type="submission" date="2023-01" db="EMBL/GenBank/DDBJ databases">
        <title>Analysis of 21 Apiospora genomes using comparative genomics revels a genus with tremendous synthesis potential of carbohydrate active enzymes and secondary metabolites.</title>
        <authorList>
            <person name="Sorensen T."/>
        </authorList>
    </citation>
    <scope>NUCLEOTIDE SEQUENCE [LARGE SCALE GENOMIC DNA]</scope>
    <source>
        <strain evidence="4 5">CBS 83171</strain>
    </source>
</reference>
<feature type="compositionally biased region" description="Basic residues" evidence="2">
    <location>
        <begin position="386"/>
        <end position="396"/>
    </location>
</feature>
<dbReference type="EMBL" id="JAQQWM010000009">
    <property type="protein sequence ID" value="KAK8046861.1"/>
    <property type="molecule type" value="Genomic_DNA"/>
</dbReference>